<evidence type="ECO:0000256" key="8">
    <source>
        <dbReference type="ARBA" id="ARBA00023098"/>
    </source>
</evidence>
<feature type="compositionally biased region" description="Basic and acidic residues" evidence="10">
    <location>
        <begin position="159"/>
        <end position="170"/>
    </location>
</feature>
<dbReference type="EMBL" id="VTTN01000001">
    <property type="protein sequence ID" value="KAA0598870.1"/>
    <property type="molecule type" value="Genomic_DNA"/>
</dbReference>
<accession>A0A5A9GWV5</accession>
<evidence type="ECO:0000256" key="5">
    <source>
        <dbReference type="ARBA" id="ARBA00022525"/>
    </source>
</evidence>
<name>A0A5A9GWV5_AZOLI</name>
<dbReference type="Pfam" id="PF13091">
    <property type="entry name" value="PLDc_2"/>
    <property type="match status" value="1"/>
</dbReference>
<evidence type="ECO:0000256" key="9">
    <source>
        <dbReference type="ARBA" id="ARBA00029594"/>
    </source>
</evidence>
<feature type="domain" description="PLD phosphodiesterase" evidence="11">
    <location>
        <begin position="130"/>
        <end position="157"/>
    </location>
</feature>
<comment type="caution">
    <text evidence="12">The sequence shown here is derived from an EMBL/GenBank/DDBJ whole genome shotgun (WGS) entry which is preliminary data.</text>
</comment>
<reference evidence="12 13" key="1">
    <citation type="submission" date="2019-08" db="EMBL/GenBank/DDBJ databases">
        <authorList>
            <person name="Grouzdev D."/>
            <person name="Tikhonova E."/>
            <person name="Kravchenko I."/>
        </authorList>
    </citation>
    <scope>NUCLEOTIDE SEQUENCE [LARGE SCALE GENOMIC DNA]</scope>
    <source>
        <strain evidence="12 13">59b</strain>
    </source>
</reference>
<feature type="domain" description="PLD phosphodiesterase" evidence="11">
    <location>
        <begin position="355"/>
        <end position="382"/>
    </location>
</feature>
<dbReference type="InterPro" id="IPR025202">
    <property type="entry name" value="PLD-like_dom"/>
</dbReference>
<dbReference type="InterPro" id="IPR015679">
    <property type="entry name" value="PLipase_D_fam"/>
</dbReference>
<dbReference type="GO" id="GO:0004630">
    <property type="term" value="F:phospholipase D activity"/>
    <property type="evidence" value="ECO:0007669"/>
    <property type="project" value="UniProtKB-EC"/>
</dbReference>
<proteinExistence type="predicted"/>
<evidence type="ECO:0000256" key="7">
    <source>
        <dbReference type="ARBA" id="ARBA00022801"/>
    </source>
</evidence>
<dbReference type="PANTHER" id="PTHR18896">
    <property type="entry name" value="PHOSPHOLIPASE D"/>
    <property type="match status" value="1"/>
</dbReference>
<dbReference type="InterPro" id="IPR001736">
    <property type="entry name" value="PLipase_D/transphosphatidylase"/>
</dbReference>
<dbReference type="GO" id="GO:0005576">
    <property type="term" value="C:extracellular region"/>
    <property type="evidence" value="ECO:0007669"/>
    <property type="project" value="UniProtKB-SubCell"/>
</dbReference>
<sequence length="556" mass="61226">MPLMTPDFPKPVLRPGLTCWRTERAGRVAVLVDGADYFVAARAGMERARQSILLVGWDIDPRMRLDPESPETLGRFLARLMRSRPGLHVRALKWDMPFPLALDHPHEPLDRLDRNTGRRLNARLDGELPVGAAQHQKLLVIDDALAFCGGIDFSFDRWDTSEHRDGDPRRRCPNGEPYDPRHDVMTMVDGDAARALSELARERWRCATGETLEPCPFPDTDQADQDPWPDCPLPDCAHPILTDARIGISRTMPATGDRPAVRESEALTFAAIAAAERTIYLENQYFASARVAEALARRLAEPDGPEVVLVVSMESPSWFDRMAMDTPRSVALRCLRKADRFGRLRALTPVTEGGRPVIVHSKLVAVDGRLLRIGSSNLNNRSMGYDSECDLTIEAPQEDGPKRTRAEAAILGVRNRLLAEHMGIDQTRLEMEIHETGSVIAAIDRLCPRSGRRLADLPASDPSLTEQAFAALRIADPDDPDEAWAPWKRLPPPPRSALRAAAAALLTVGLAAGVWGMVRAGHAKAPSPSPPRGEGRGEGDAHAEFLSKSRRASPSP</sequence>
<dbReference type="PANTHER" id="PTHR18896:SF76">
    <property type="entry name" value="PHOSPHOLIPASE"/>
    <property type="match status" value="1"/>
</dbReference>
<dbReference type="SMART" id="SM00155">
    <property type="entry name" value="PLDc"/>
    <property type="match status" value="2"/>
</dbReference>
<dbReference type="OrthoDB" id="8828485at2"/>
<dbReference type="Gene3D" id="3.30.870.10">
    <property type="entry name" value="Endonuclease Chain A"/>
    <property type="match status" value="2"/>
</dbReference>
<evidence type="ECO:0000256" key="4">
    <source>
        <dbReference type="ARBA" id="ARBA00018392"/>
    </source>
</evidence>
<dbReference type="CDD" id="cd09143">
    <property type="entry name" value="PLDc_vPLD1_2_like_bac_2"/>
    <property type="match status" value="1"/>
</dbReference>
<dbReference type="AlphaFoldDB" id="A0A5A9GWV5"/>
<comment type="catalytic activity">
    <reaction evidence="1">
        <text>a 1,2-diacyl-sn-glycero-3-phosphocholine + H2O = a 1,2-diacyl-sn-glycero-3-phosphate + choline + H(+)</text>
        <dbReference type="Rhea" id="RHEA:14445"/>
        <dbReference type="ChEBI" id="CHEBI:15354"/>
        <dbReference type="ChEBI" id="CHEBI:15377"/>
        <dbReference type="ChEBI" id="CHEBI:15378"/>
        <dbReference type="ChEBI" id="CHEBI:57643"/>
        <dbReference type="ChEBI" id="CHEBI:58608"/>
        <dbReference type="EC" id="3.1.4.4"/>
    </reaction>
</comment>
<keyword evidence="8" id="KW-0443">Lipid metabolism</keyword>
<evidence type="ECO:0000256" key="10">
    <source>
        <dbReference type="SAM" id="MobiDB-lite"/>
    </source>
</evidence>
<feature type="region of interest" description="Disordered" evidence="10">
    <location>
        <begin position="159"/>
        <end position="182"/>
    </location>
</feature>
<keyword evidence="6" id="KW-0677">Repeat</keyword>
<feature type="region of interest" description="Disordered" evidence="10">
    <location>
        <begin position="521"/>
        <end position="556"/>
    </location>
</feature>
<protein>
    <recommendedName>
        <fullName evidence="4">Phospholipase D</fullName>
    </recommendedName>
    <alternativeName>
        <fullName evidence="9">Choline phosphatase</fullName>
    </alternativeName>
</protein>
<dbReference type="SUPFAM" id="SSF56024">
    <property type="entry name" value="Phospholipase D/nuclease"/>
    <property type="match status" value="2"/>
</dbReference>
<evidence type="ECO:0000256" key="3">
    <source>
        <dbReference type="ARBA" id="ARBA00004613"/>
    </source>
</evidence>
<gene>
    <name evidence="12" type="ORF">FZ942_02640</name>
</gene>
<evidence type="ECO:0000313" key="12">
    <source>
        <dbReference type="EMBL" id="KAA0598870.1"/>
    </source>
</evidence>
<dbReference type="Proteomes" id="UP000324927">
    <property type="component" value="Unassembled WGS sequence"/>
</dbReference>
<keyword evidence="13" id="KW-1185">Reference proteome</keyword>
<feature type="compositionally biased region" description="Basic and acidic residues" evidence="10">
    <location>
        <begin position="533"/>
        <end position="547"/>
    </location>
</feature>
<evidence type="ECO:0000256" key="1">
    <source>
        <dbReference type="ARBA" id="ARBA00000798"/>
    </source>
</evidence>
<evidence type="ECO:0000256" key="2">
    <source>
        <dbReference type="ARBA" id="ARBA00003145"/>
    </source>
</evidence>
<organism evidence="12 13">
    <name type="scientific">Azospirillum lipoferum</name>
    <dbReference type="NCBI Taxonomy" id="193"/>
    <lineage>
        <taxon>Bacteria</taxon>
        <taxon>Pseudomonadati</taxon>
        <taxon>Pseudomonadota</taxon>
        <taxon>Alphaproteobacteria</taxon>
        <taxon>Rhodospirillales</taxon>
        <taxon>Azospirillaceae</taxon>
        <taxon>Azospirillum</taxon>
    </lineage>
</organism>
<comment type="function">
    <text evidence="2">Could be a virulence factor.</text>
</comment>
<keyword evidence="5" id="KW-0964">Secreted</keyword>
<keyword evidence="7" id="KW-0378">Hydrolase</keyword>
<dbReference type="CDD" id="cd09140">
    <property type="entry name" value="PLDc_vPLD1_2_like_bac_1"/>
    <property type="match status" value="1"/>
</dbReference>
<evidence type="ECO:0000313" key="13">
    <source>
        <dbReference type="Proteomes" id="UP000324927"/>
    </source>
</evidence>
<evidence type="ECO:0000256" key="6">
    <source>
        <dbReference type="ARBA" id="ARBA00022737"/>
    </source>
</evidence>
<comment type="subcellular location">
    <subcellularLocation>
        <location evidence="3">Secreted</location>
    </subcellularLocation>
</comment>
<evidence type="ECO:0000259" key="11">
    <source>
        <dbReference type="PROSITE" id="PS50035"/>
    </source>
</evidence>
<dbReference type="PROSITE" id="PS50035">
    <property type="entry name" value="PLD"/>
    <property type="match status" value="2"/>
</dbReference>
<dbReference type="GO" id="GO:0009395">
    <property type="term" value="P:phospholipid catabolic process"/>
    <property type="evidence" value="ECO:0007669"/>
    <property type="project" value="TreeGrafter"/>
</dbReference>